<protein>
    <submittedName>
        <fullName evidence="2">Uncharacterized protein</fullName>
    </submittedName>
</protein>
<reference evidence="2" key="1">
    <citation type="submission" date="2020-09" db="EMBL/GenBank/DDBJ databases">
        <title>Genome-Enabled Discovery of Anthraquinone Biosynthesis in Senna tora.</title>
        <authorList>
            <person name="Kang S.-H."/>
            <person name="Pandey R.P."/>
            <person name="Lee C.-M."/>
            <person name="Sim J.-S."/>
            <person name="Jeong J.-T."/>
            <person name="Choi B.-S."/>
            <person name="Jung M."/>
            <person name="Ginzburg D."/>
            <person name="Zhao K."/>
            <person name="Won S.Y."/>
            <person name="Oh T.-J."/>
            <person name="Yu Y."/>
            <person name="Kim N.-H."/>
            <person name="Lee O.R."/>
            <person name="Lee T.-H."/>
            <person name="Bashyal P."/>
            <person name="Kim T.-S."/>
            <person name="Lee W.-H."/>
            <person name="Kawkins C."/>
            <person name="Kim C.-K."/>
            <person name="Kim J.S."/>
            <person name="Ahn B.O."/>
            <person name="Rhee S.Y."/>
            <person name="Sohng J.K."/>
        </authorList>
    </citation>
    <scope>NUCLEOTIDE SEQUENCE</scope>
    <source>
        <tissue evidence="2">Leaf</tissue>
    </source>
</reference>
<dbReference type="Proteomes" id="UP000634136">
    <property type="component" value="Unassembled WGS sequence"/>
</dbReference>
<feature type="region of interest" description="Disordered" evidence="1">
    <location>
        <begin position="1"/>
        <end position="26"/>
    </location>
</feature>
<feature type="compositionally biased region" description="Basic and acidic residues" evidence="1">
    <location>
        <begin position="7"/>
        <end position="18"/>
    </location>
</feature>
<comment type="caution">
    <text evidence="2">The sequence shown here is derived from an EMBL/GenBank/DDBJ whole genome shotgun (WGS) entry which is preliminary data.</text>
</comment>
<keyword evidence="3" id="KW-1185">Reference proteome</keyword>
<name>A0A834T1M1_9FABA</name>
<sequence length="26" mass="2787">MQGGGYAKEEGRKSKITEVGKMGMTL</sequence>
<evidence type="ECO:0000313" key="2">
    <source>
        <dbReference type="EMBL" id="KAF7814808.1"/>
    </source>
</evidence>
<gene>
    <name evidence="2" type="ORF">G2W53_028777</name>
</gene>
<dbReference type="AlphaFoldDB" id="A0A834T1M1"/>
<proteinExistence type="predicted"/>
<evidence type="ECO:0000313" key="3">
    <source>
        <dbReference type="Proteomes" id="UP000634136"/>
    </source>
</evidence>
<dbReference type="EMBL" id="JAAIUW010000009">
    <property type="protein sequence ID" value="KAF7814808.1"/>
    <property type="molecule type" value="Genomic_DNA"/>
</dbReference>
<evidence type="ECO:0000256" key="1">
    <source>
        <dbReference type="SAM" id="MobiDB-lite"/>
    </source>
</evidence>
<accession>A0A834T1M1</accession>
<organism evidence="2 3">
    <name type="scientific">Senna tora</name>
    <dbReference type="NCBI Taxonomy" id="362788"/>
    <lineage>
        <taxon>Eukaryota</taxon>
        <taxon>Viridiplantae</taxon>
        <taxon>Streptophyta</taxon>
        <taxon>Embryophyta</taxon>
        <taxon>Tracheophyta</taxon>
        <taxon>Spermatophyta</taxon>
        <taxon>Magnoliopsida</taxon>
        <taxon>eudicotyledons</taxon>
        <taxon>Gunneridae</taxon>
        <taxon>Pentapetalae</taxon>
        <taxon>rosids</taxon>
        <taxon>fabids</taxon>
        <taxon>Fabales</taxon>
        <taxon>Fabaceae</taxon>
        <taxon>Caesalpinioideae</taxon>
        <taxon>Cassia clade</taxon>
        <taxon>Senna</taxon>
    </lineage>
</organism>